<dbReference type="Pfam" id="PF07730">
    <property type="entry name" value="HisKA_3"/>
    <property type="match status" value="1"/>
</dbReference>
<dbReference type="InterPro" id="IPR011712">
    <property type="entry name" value="Sig_transdc_His_kin_sub3_dim/P"/>
</dbReference>
<dbReference type="SUPFAM" id="SSF55874">
    <property type="entry name" value="ATPase domain of HSP90 chaperone/DNA topoisomerase II/histidine kinase"/>
    <property type="match status" value="1"/>
</dbReference>
<dbReference type="InterPro" id="IPR036890">
    <property type="entry name" value="HATPase_C_sf"/>
</dbReference>
<dbReference type="Proteomes" id="UP000256779">
    <property type="component" value="Unassembled WGS sequence"/>
</dbReference>
<dbReference type="OrthoDB" id="9760839at2"/>
<dbReference type="InterPro" id="IPR000014">
    <property type="entry name" value="PAS"/>
</dbReference>
<dbReference type="Pfam" id="PF02518">
    <property type="entry name" value="HATPase_c"/>
    <property type="match status" value="1"/>
</dbReference>
<dbReference type="PANTHER" id="PTHR24421">
    <property type="entry name" value="NITRATE/NITRITE SENSOR PROTEIN NARX-RELATED"/>
    <property type="match status" value="1"/>
</dbReference>
<dbReference type="GO" id="GO:0005524">
    <property type="term" value="F:ATP binding"/>
    <property type="evidence" value="ECO:0007669"/>
    <property type="project" value="UniProtKB-KW"/>
</dbReference>
<keyword evidence="3 9" id="KW-0597">Phosphoprotein</keyword>
<accession>A0A3D9KXL8</accession>
<dbReference type="CDD" id="cd00156">
    <property type="entry name" value="REC"/>
    <property type="match status" value="1"/>
</dbReference>
<dbReference type="Pfam" id="PF08447">
    <property type="entry name" value="PAS_3"/>
    <property type="match status" value="1"/>
</dbReference>
<keyword evidence="8" id="KW-0902">Two-component regulatory system</keyword>
<evidence type="ECO:0000256" key="3">
    <source>
        <dbReference type="ARBA" id="ARBA00022553"/>
    </source>
</evidence>
<evidence type="ECO:0000259" key="12">
    <source>
        <dbReference type="PROSITE" id="PS50113"/>
    </source>
</evidence>
<evidence type="ECO:0000259" key="10">
    <source>
        <dbReference type="PROSITE" id="PS50109"/>
    </source>
</evidence>
<dbReference type="InterPro" id="IPR003594">
    <property type="entry name" value="HATPase_dom"/>
</dbReference>
<keyword evidence="6" id="KW-0418">Kinase</keyword>
<feature type="modified residue" description="4-aspartylphosphate" evidence="9">
    <location>
        <position position="59"/>
    </location>
</feature>
<dbReference type="InterPro" id="IPR011006">
    <property type="entry name" value="CheY-like_superfamily"/>
</dbReference>
<reference evidence="13 14" key="1">
    <citation type="submission" date="2018-07" db="EMBL/GenBank/DDBJ databases">
        <title>Genomic Encyclopedia of Type Strains, Phase IV (KMG-IV): sequencing the most valuable type-strain genomes for metagenomic binning, comparative biology and taxonomic classification.</title>
        <authorList>
            <person name="Goeker M."/>
        </authorList>
    </citation>
    <scope>NUCLEOTIDE SEQUENCE [LARGE SCALE GENOMIC DNA]</scope>
    <source>
        <strain evidence="13 14">DSM 4134</strain>
    </source>
</reference>
<dbReference type="Gene3D" id="3.30.565.10">
    <property type="entry name" value="Histidine kinase-like ATPase, C-terminal domain"/>
    <property type="match status" value="1"/>
</dbReference>
<feature type="domain" description="Response regulatory" evidence="11">
    <location>
        <begin position="7"/>
        <end position="124"/>
    </location>
</feature>
<dbReference type="SMART" id="SM00091">
    <property type="entry name" value="PAS"/>
    <property type="match status" value="2"/>
</dbReference>
<dbReference type="RefSeq" id="WP_115870190.1">
    <property type="nucleotide sequence ID" value="NZ_QREG01000029.1"/>
</dbReference>
<dbReference type="SUPFAM" id="SSF52172">
    <property type="entry name" value="CheY-like"/>
    <property type="match status" value="1"/>
</dbReference>
<keyword evidence="5" id="KW-0547">Nucleotide-binding</keyword>
<sequence>MNNQQIHILYLEDNENDVLLLERVLKKSNLSFKLTHISSREELVEKLQNKQQPDLIISDFNLNGITGADALQIVRATDPVVPFLFLSGTLGEERAVDLMRKGANDYILKGHDARIPRTILRLLQEAENRRIQLSNADELVQKNAILQTIMESVVDLLFLKDENRRYITFNKSFAQHFNLELKDAQGKTDEELFRYDFVYTSRESDNYVLKYNSRILFETEYANSHGERVIMETLKTPLHSVKGMKRGIVGVSREITSKKKQEEQLRRKELLLHQSEIQTKSGSFELQVKQKVIHCSDQFLEILGFETKKNKLPFSAFINRVFEAERDIVREAIQEAVRNQEVFEMEHRCLAKWSNDIIYCRTSMKPDVNSYENTIYYGTIVDITEERTNKNAILDAQENERRLIAADLHDSLTQKLVAASMYLSSMSKDNLRIDRVETADDLIRSALEETRRLSRNLSLHSMENMGLKNSLLDIIESFPAEIHIDYKFDFEEEDITTEITMNIYRIIQEALANVMKYAKANNVHLSIERSGSALLCVLSDDGIGFDLSLEATQGNGLKNIRQRVAKCNGILNLQSEPGTGTRFEILVPRK</sequence>
<dbReference type="GO" id="GO:0016020">
    <property type="term" value="C:membrane"/>
    <property type="evidence" value="ECO:0007669"/>
    <property type="project" value="InterPro"/>
</dbReference>
<feature type="domain" description="Histidine kinase" evidence="10">
    <location>
        <begin position="407"/>
        <end position="590"/>
    </location>
</feature>
<dbReference type="GO" id="GO:0046983">
    <property type="term" value="F:protein dimerization activity"/>
    <property type="evidence" value="ECO:0007669"/>
    <property type="project" value="InterPro"/>
</dbReference>
<dbReference type="InterPro" id="IPR000700">
    <property type="entry name" value="PAS-assoc_C"/>
</dbReference>
<evidence type="ECO:0000313" key="14">
    <source>
        <dbReference type="Proteomes" id="UP000256779"/>
    </source>
</evidence>
<evidence type="ECO:0000256" key="1">
    <source>
        <dbReference type="ARBA" id="ARBA00000085"/>
    </source>
</evidence>
<evidence type="ECO:0000256" key="2">
    <source>
        <dbReference type="ARBA" id="ARBA00012438"/>
    </source>
</evidence>
<dbReference type="EC" id="2.7.13.3" evidence="2"/>
<dbReference type="GO" id="GO:0000155">
    <property type="term" value="F:phosphorelay sensor kinase activity"/>
    <property type="evidence" value="ECO:0007669"/>
    <property type="project" value="InterPro"/>
</dbReference>
<dbReference type="PROSITE" id="PS50109">
    <property type="entry name" value="HIS_KIN"/>
    <property type="match status" value="1"/>
</dbReference>
<dbReference type="Pfam" id="PF00072">
    <property type="entry name" value="Response_reg"/>
    <property type="match status" value="1"/>
</dbReference>
<dbReference type="SUPFAM" id="SSF55785">
    <property type="entry name" value="PYP-like sensor domain (PAS domain)"/>
    <property type="match status" value="2"/>
</dbReference>
<dbReference type="InterPro" id="IPR013655">
    <property type="entry name" value="PAS_fold_3"/>
</dbReference>
<dbReference type="Gene3D" id="3.40.50.2300">
    <property type="match status" value="1"/>
</dbReference>
<dbReference type="Gene3D" id="1.20.5.1930">
    <property type="match status" value="1"/>
</dbReference>
<dbReference type="Pfam" id="PF08448">
    <property type="entry name" value="PAS_4"/>
    <property type="match status" value="1"/>
</dbReference>
<dbReference type="EMBL" id="QREG01000029">
    <property type="protein sequence ID" value="RED92652.1"/>
    <property type="molecule type" value="Genomic_DNA"/>
</dbReference>
<evidence type="ECO:0000313" key="13">
    <source>
        <dbReference type="EMBL" id="RED92652.1"/>
    </source>
</evidence>
<comment type="catalytic activity">
    <reaction evidence="1">
        <text>ATP + protein L-histidine = ADP + protein N-phospho-L-histidine.</text>
        <dbReference type="EC" id="2.7.13.3"/>
    </reaction>
</comment>
<keyword evidence="7" id="KW-0067">ATP-binding</keyword>
<protein>
    <recommendedName>
        <fullName evidence="2">histidine kinase</fullName>
        <ecNumber evidence="2">2.7.13.3</ecNumber>
    </recommendedName>
</protein>
<feature type="domain" description="PAC" evidence="12">
    <location>
        <begin position="215"/>
        <end position="267"/>
    </location>
</feature>
<dbReference type="Gene3D" id="3.30.450.20">
    <property type="entry name" value="PAS domain"/>
    <property type="match status" value="2"/>
</dbReference>
<dbReference type="PROSITE" id="PS50110">
    <property type="entry name" value="RESPONSE_REGULATORY"/>
    <property type="match status" value="1"/>
</dbReference>
<evidence type="ECO:0000259" key="11">
    <source>
        <dbReference type="PROSITE" id="PS50110"/>
    </source>
</evidence>
<dbReference type="CDD" id="cd00130">
    <property type="entry name" value="PAS"/>
    <property type="match status" value="1"/>
</dbReference>
<evidence type="ECO:0000256" key="9">
    <source>
        <dbReference type="PROSITE-ProRule" id="PRU00169"/>
    </source>
</evidence>
<dbReference type="PROSITE" id="PS50113">
    <property type="entry name" value="PAC"/>
    <property type="match status" value="1"/>
</dbReference>
<evidence type="ECO:0000256" key="8">
    <source>
        <dbReference type="ARBA" id="ARBA00023012"/>
    </source>
</evidence>
<organism evidence="13 14">
    <name type="scientific">Marinoscillum furvescens DSM 4134</name>
    <dbReference type="NCBI Taxonomy" id="1122208"/>
    <lineage>
        <taxon>Bacteria</taxon>
        <taxon>Pseudomonadati</taxon>
        <taxon>Bacteroidota</taxon>
        <taxon>Cytophagia</taxon>
        <taxon>Cytophagales</taxon>
        <taxon>Reichenbachiellaceae</taxon>
        <taxon>Marinoscillum</taxon>
    </lineage>
</organism>
<dbReference type="InterPro" id="IPR050482">
    <property type="entry name" value="Sensor_HK_TwoCompSys"/>
</dbReference>
<dbReference type="NCBIfam" id="TIGR00229">
    <property type="entry name" value="sensory_box"/>
    <property type="match status" value="1"/>
</dbReference>
<dbReference type="AlphaFoldDB" id="A0A3D9KXL8"/>
<evidence type="ECO:0000256" key="6">
    <source>
        <dbReference type="ARBA" id="ARBA00022777"/>
    </source>
</evidence>
<evidence type="ECO:0000256" key="4">
    <source>
        <dbReference type="ARBA" id="ARBA00022679"/>
    </source>
</evidence>
<dbReference type="PANTHER" id="PTHR24421:SF10">
    <property type="entry name" value="NITRATE_NITRITE SENSOR PROTEIN NARQ"/>
    <property type="match status" value="1"/>
</dbReference>
<comment type="caution">
    <text evidence="13">The sequence shown here is derived from an EMBL/GenBank/DDBJ whole genome shotgun (WGS) entry which is preliminary data.</text>
</comment>
<dbReference type="CDD" id="cd16917">
    <property type="entry name" value="HATPase_UhpB-NarQ-NarX-like"/>
    <property type="match status" value="1"/>
</dbReference>
<dbReference type="InterPro" id="IPR035965">
    <property type="entry name" value="PAS-like_dom_sf"/>
</dbReference>
<keyword evidence="4" id="KW-0808">Transferase</keyword>
<dbReference type="SMART" id="SM00448">
    <property type="entry name" value="REC"/>
    <property type="match status" value="1"/>
</dbReference>
<evidence type="ECO:0000256" key="5">
    <source>
        <dbReference type="ARBA" id="ARBA00022741"/>
    </source>
</evidence>
<proteinExistence type="predicted"/>
<evidence type="ECO:0000256" key="7">
    <source>
        <dbReference type="ARBA" id="ARBA00022840"/>
    </source>
</evidence>
<dbReference type="InterPro" id="IPR001789">
    <property type="entry name" value="Sig_transdc_resp-reg_receiver"/>
</dbReference>
<dbReference type="InterPro" id="IPR013656">
    <property type="entry name" value="PAS_4"/>
</dbReference>
<keyword evidence="14" id="KW-1185">Reference proteome</keyword>
<dbReference type="InterPro" id="IPR005467">
    <property type="entry name" value="His_kinase_dom"/>
</dbReference>
<name>A0A3D9KXL8_MARFU</name>
<gene>
    <name evidence="13" type="ORF">C7460_12939</name>
</gene>